<dbReference type="EMBL" id="CAJOBJ010022626">
    <property type="protein sequence ID" value="CAF4224460.1"/>
    <property type="molecule type" value="Genomic_DNA"/>
</dbReference>
<name>A0A8S2SIR1_9BILA</name>
<accession>A0A8S2SIR1</accession>
<evidence type="ECO:0000313" key="1">
    <source>
        <dbReference type="EMBL" id="CAF4224460.1"/>
    </source>
</evidence>
<evidence type="ECO:0000313" key="2">
    <source>
        <dbReference type="Proteomes" id="UP000681720"/>
    </source>
</evidence>
<dbReference type="Proteomes" id="UP000681720">
    <property type="component" value="Unassembled WGS sequence"/>
</dbReference>
<dbReference type="AlphaFoldDB" id="A0A8S2SIR1"/>
<feature type="non-terminal residue" evidence="1">
    <location>
        <position position="86"/>
    </location>
</feature>
<proteinExistence type="predicted"/>
<protein>
    <submittedName>
        <fullName evidence="1">Uncharacterized protein</fullName>
    </submittedName>
</protein>
<organism evidence="1 2">
    <name type="scientific">Rotaria magnacalcarata</name>
    <dbReference type="NCBI Taxonomy" id="392030"/>
    <lineage>
        <taxon>Eukaryota</taxon>
        <taxon>Metazoa</taxon>
        <taxon>Spiralia</taxon>
        <taxon>Gnathifera</taxon>
        <taxon>Rotifera</taxon>
        <taxon>Eurotatoria</taxon>
        <taxon>Bdelloidea</taxon>
        <taxon>Philodinida</taxon>
        <taxon>Philodinidae</taxon>
        <taxon>Rotaria</taxon>
    </lineage>
</organism>
<reference evidence="1" key="1">
    <citation type="submission" date="2021-02" db="EMBL/GenBank/DDBJ databases">
        <authorList>
            <person name="Nowell W R."/>
        </authorList>
    </citation>
    <scope>NUCLEOTIDE SEQUENCE</scope>
</reference>
<gene>
    <name evidence="1" type="ORF">GIL414_LOCUS22553</name>
</gene>
<sequence>MFDGKVHFPIPAKITGSNLANLLQSFSDFGYVAVARTGECAQYTYTIEWLANDEQPLISIANSSEVRPINAPIIVSSIRRGNAINE</sequence>
<comment type="caution">
    <text evidence="1">The sequence shown here is derived from an EMBL/GenBank/DDBJ whole genome shotgun (WGS) entry which is preliminary data.</text>
</comment>